<evidence type="ECO:0000259" key="7">
    <source>
        <dbReference type="Pfam" id="PF04138"/>
    </source>
</evidence>
<evidence type="ECO:0000313" key="8">
    <source>
        <dbReference type="EMBL" id="WPB87089.1"/>
    </source>
</evidence>
<feature type="transmembrane region" description="Helical" evidence="6">
    <location>
        <begin position="73"/>
        <end position="95"/>
    </location>
</feature>
<keyword evidence="9" id="KW-1185">Reference proteome</keyword>
<keyword evidence="5 6" id="KW-0472">Membrane</keyword>
<dbReference type="Proteomes" id="UP001305521">
    <property type="component" value="Chromosome"/>
</dbReference>
<organism evidence="8 9">
    <name type="scientific">Sediminicoccus rosea</name>
    <dbReference type="NCBI Taxonomy" id="1225128"/>
    <lineage>
        <taxon>Bacteria</taxon>
        <taxon>Pseudomonadati</taxon>
        <taxon>Pseudomonadota</taxon>
        <taxon>Alphaproteobacteria</taxon>
        <taxon>Acetobacterales</taxon>
        <taxon>Roseomonadaceae</taxon>
        <taxon>Sediminicoccus</taxon>
    </lineage>
</organism>
<evidence type="ECO:0000256" key="6">
    <source>
        <dbReference type="SAM" id="Phobius"/>
    </source>
</evidence>
<dbReference type="PANTHER" id="PTHR38459:SF1">
    <property type="entry name" value="PROPHAGE BACTOPRENOL-LINKED GLUCOSE TRANSLOCASE HOMOLOG"/>
    <property type="match status" value="1"/>
</dbReference>
<dbReference type="PANTHER" id="PTHR38459">
    <property type="entry name" value="PROPHAGE BACTOPRENOL-LINKED GLUCOSE TRANSLOCASE HOMOLOG"/>
    <property type="match status" value="1"/>
</dbReference>
<evidence type="ECO:0000256" key="5">
    <source>
        <dbReference type="ARBA" id="ARBA00023136"/>
    </source>
</evidence>
<dbReference type="EMBL" id="CP137852">
    <property type="protein sequence ID" value="WPB87089.1"/>
    <property type="molecule type" value="Genomic_DNA"/>
</dbReference>
<gene>
    <name evidence="8" type="ORF">R9Z33_09475</name>
</gene>
<proteinExistence type="inferred from homology"/>
<evidence type="ECO:0000256" key="3">
    <source>
        <dbReference type="ARBA" id="ARBA00022692"/>
    </source>
</evidence>
<dbReference type="Pfam" id="PF04138">
    <property type="entry name" value="GtrA_DPMS_TM"/>
    <property type="match status" value="1"/>
</dbReference>
<protein>
    <submittedName>
        <fullName evidence="8">GtrA family protein</fullName>
    </submittedName>
</protein>
<evidence type="ECO:0000313" key="9">
    <source>
        <dbReference type="Proteomes" id="UP001305521"/>
    </source>
</evidence>
<dbReference type="RefSeq" id="WP_318651046.1">
    <property type="nucleotide sequence ID" value="NZ_CP137852.1"/>
</dbReference>
<reference evidence="8 9" key="1">
    <citation type="submission" date="2023-11" db="EMBL/GenBank/DDBJ databases">
        <title>Arctic aerobic anoxygenic photoheterotroph Sediminicoccus rosea KRV36 adapts its photosynthesis to long days of polar summer.</title>
        <authorList>
            <person name="Tomasch J."/>
            <person name="Kopejtka K."/>
            <person name="Bily T."/>
            <person name="Gardiner A.T."/>
            <person name="Gardian Z."/>
            <person name="Shivaramu S."/>
            <person name="Koblizek M."/>
            <person name="Engelhardt F."/>
            <person name="Kaftan D."/>
        </authorList>
    </citation>
    <scope>NUCLEOTIDE SEQUENCE [LARGE SCALE GENOMIC DNA]</scope>
    <source>
        <strain evidence="8 9">R-30</strain>
    </source>
</reference>
<keyword evidence="3 6" id="KW-0812">Transmembrane</keyword>
<feature type="domain" description="GtrA/DPMS transmembrane" evidence="7">
    <location>
        <begin position="9"/>
        <end position="129"/>
    </location>
</feature>
<feature type="transmembrane region" description="Helical" evidence="6">
    <location>
        <begin position="7"/>
        <end position="28"/>
    </location>
</feature>
<keyword evidence="4 6" id="KW-1133">Transmembrane helix</keyword>
<feature type="transmembrane region" description="Helical" evidence="6">
    <location>
        <begin position="107"/>
        <end position="123"/>
    </location>
</feature>
<evidence type="ECO:0000256" key="4">
    <source>
        <dbReference type="ARBA" id="ARBA00022989"/>
    </source>
</evidence>
<dbReference type="InterPro" id="IPR051401">
    <property type="entry name" value="GtrA_CellWall_Glycosyl"/>
</dbReference>
<feature type="transmembrane region" description="Helical" evidence="6">
    <location>
        <begin position="34"/>
        <end position="52"/>
    </location>
</feature>
<sequence length="135" mass="14957">MQLTPELLRFVLSGGAAAAANFLSRIVFSQVMPYSPAIILAYGVGMLTAYLLMRRFVFERSGRSTRDEAGRFILVNAVAAAQVWAISMLLARWLLPALGWTWQAETLAHMVGVASTVLTSYAMHKAFTFRRRNDG</sequence>
<comment type="subcellular location">
    <subcellularLocation>
        <location evidence="1">Membrane</location>
        <topology evidence="1">Multi-pass membrane protein</topology>
    </subcellularLocation>
</comment>
<evidence type="ECO:0000256" key="1">
    <source>
        <dbReference type="ARBA" id="ARBA00004141"/>
    </source>
</evidence>
<comment type="similarity">
    <text evidence="2">Belongs to the GtrA family.</text>
</comment>
<dbReference type="InterPro" id="IPR007267">
    <property type="entry name" value="GtrA_DPMS_TM"/>
</dbReference>
<name>A0ABZ0PMX2_9PROT</name>
<evidence type="ECO:0000256" key="2">
    <source>
        <dbReference type="ARBA" id="ARBA00009399"/>
    </source>
</evidence>
<accession>A0ABZ0PMX2</accession>